<proteinExistence type="predicted"/>
<dbReference type="AlphaFoldDB" id="A0A926RYE4"/>
<protein>
    <recommendedName>
        <fullName evidence="1">Cyclic-phosphate processing Receiver domain-containing protein</fullName>
    </recommendedName>
</protein>
<organism evidence="2 3">
    <name type="scientific">Metabacillus arenae</name>
    <dbReference type="NCBI Taxonomy" id="2771434"/>
    <lineage>
        <taxon>Bacteria</taxon>
        <taxon>Bacillati</taxon>
        <taxon>Bacillota</taxon>
        <taxon>Bacilli</taxon>
        <taxon>Bacillales</taxon>
        <taxon>Bacillaceae</taxon>
        <taxon>Metabacillus</taxon>
    </lineage>
</organism>
<feature type="domain" description="Cyclic-phosphate processing Receiver" evidence="1">
    <location>
        <begin position="3"/>
        <end position="87"/>
    </location>
</feature>
<gene>
    <name evidence="2" type="ORF">IC621_12780</name>
</gene>
<dbReference type="InterPro" id="IPR046909">
    <property type="entry name" value="cREC_REC"/>
</dbReference>
<evidence type="ECO:0000313" key="2">
    <source>
        <dbReference type="EMBL" id="MBD1381107.1"/>
    </source>
</evidence>
<comment type="caution">
    <text evidence="2">The sequence shown here is derived from an EMBL/GenBank/DDBJ whole genome shotgun (WGS) entry which is preliminary data.</text>
</comment>
<evidence type="ECO:0000259" key="1">
    <source>
        <dbReference type="Pfam" id="PF20274"/>
    </source>
</evidence>
<sequence length="108" mass="12346">MKINVFLDDYRTCPADHVLAETVEECITLLEKNSIDHLSLDHDLVNKTKNGLMLVHYMVKHKLYAERITIHSANSVGSKAMYNYLKQAQLNLKMPSAIKVVQRPLPLN</sequence>
<reference evidence="2" key="1">
    <citation type="submission" date="2020-09" db="EMBL/GenBank/DDBJ databases">
        <title>A novel bacterium of genus Bacillus, isolated from South China Sea.</title>
        <authorList>
            <person name="Huang H."/>
            <person name="Mo K."/>
            <person name="Hu Y."/>
        </authorList>
    </citation>
    <scope>NUCLEOTIDE SEQUENCE</scope>
    <source>
        <strain evidence="2">IB182487</strain>
    </source>
</reference>
<name>A0A926RYE4_9BACI</name>
<dbReference type="Pfam" id="PF20274">
    <property type="entry name" value="cREC_REC"/>
    <property type="match status" value="1"/>
</dbReference>
<dbReference type="EMBL" id="JACXAI010000015">
    <property type="protein sequence ID" value="MBD1381107.1"/>
    <property type="molecule type" value="Genomic_DNA"/>
</dbReference>
<dbReference type="Proteomes" id="UP000626844">
    <property type="component" value="Unassembled WGS sequence"/>
</dbReference>
<evidence type="ECO:0000313" key="3">
    <source>
        <dbReference type="Proteomes" id="UP000626844"/>
    </source>
</evidence>
<accession>A0A926RYE4</accession>
<dbReference type="RefSeq" id="WP_191158700.1">
    <property type="nucleotide sequence ID" value="NZ_JACXAI010000015.1"/>
</dbReference>
<keyword evidence="3" id="KW-1185">Reference proteome</keyword>